<dbReference type="InterPro" id="IPR045307">
    <property type="entry name" value="ADCK1_dom"/>
</dbReference>
<evidence type="ECO:0000259" key="2">
    <source>
        <dbReference type="Pfam" id="PF03109"/>
    </source>
</evidence>
<keyword evidence="4" id="KW-1185">Reference proteome</keyword>
<dbReference type="Pfam" id="PF03109">
    <property type="entry name" value="ABC1"/>
    <property type="match status" value="1"/>
</dbReference>
<comment type="caution">
    <text evidence="3">The sequence shown here is derived from an EMBL/GenBank/DDBJ whole genome shotgun (WGS) entry which is preliminary data.</text>
</comment>
<dbReference type="CDD" id="cd13969">
    <property type="entry name" value="ADCK1-like"/>
    <property type="match status" value="1"/>
</dbReference>
<dbReference type="SUPFAM" id="SSF56112">
    <property type="entry name" value="Protein kinase-like (PK-like)"/>
    <property type="match status" value="1"/>
</dbReference>
<gene>
    <name evidence="3" type="ORF">CUNI_LOCUS1951</name>
</gene>
<proteinExistence type="inferred from homology"/>
<evidence type="ECO:0000256" key="1">
    <source>
        <dbReference type="ARBA" id="ARBA00009670"/>
    </source>
</evidence>
<dbReference type="EMBL" id="CAJHNH020000249">
    <property type="protein sequence ID" value="CAG5116393.1"/>
    <property type="molecule type" value="Genomic_DNA"/>
</dbReference>
<comment type="similarity">
    <text evidence="1">Belongs to the protein kinase superfamily. ADCK protein kinase family.</text>
</comment>
<name>A0A8S3YGQ3_9EUPU</name>
<dbReference type="InterPro" id="IPR051130">
    <property type="entry name" value="Mito_struct-func_regulator"/>
</dbReference>
<organism evidence="3 4">
    <name type="scientific">Candidula unifasciata</name>
    <dbReference type="NCBI Taxonomy" id="100452"/>
    <lineage>
        <taxon>Eukaryota</taxon>
        <taxon>Metazoa</taxon>
        <taxon>Spiralia</taxon>
        <taxon>Lophotrochozoa</taxon>
        <taxon>Mollusca</taxon>
        <taxon>Gastropoda</taxon>
        <taxon>Heterobranchia</taxon>
        <taxon>Euthyneura</taxon>
        <taxon>Panpulmonata</taxon>
        <taxon>Eupulmonata</taxon>
        <taxon>Stylommatophora</taxon>
        <taxon>Helicina</taxon>
        <taxon>Helicoidea</taxon>
        <taxon>Geomitridae</taxon>
        <taxon>Candidula</taxon>
    </lineage>
</organism>
<dbReference type="PANTHER" id="PTHR43173">
    <property type="entry name" value="ABC1 FAMILY PROTEIN"/>
    <property type="match status" value="1"/>
</dbReference>
<dbReference type="OrthoDB" id="427480at2759"/>
<evidence type="ECO:0000313" key="3">
    <source>
        <dbReference type="EMBL" id="CAG5116393.1"/>
    </source>
</evidence>
<dbReference type="InterPro" id="IPR004147">
    <property type="entry name" value="ABC1_dom"/>
</dbReference>
<dbReference type="AlphaFoldDB" id="A0A8S3YGQ3"/>
<dbReference type="PANTHER" id="PTHR43173:SF28">
    <property type="entry name" value="AARF DOMAIN CONTAINING KINASE 5"/>
    <property type="match status" value="1"/>
</dbReference>
<feature type="domain" description="ABC1 atypical kinase-like" evidence="2">
    <location>
        <begin position="205"/>
        <end position="450"/>
    </location>
</feature>
<accession>A0A8S3YGQ3</accession>
<dbReference type="Proteomes" id="UP000678393">
    <property type="component" value="Unassembled WGS sequence"/>
</dbReference>
<sequence>MLLPSHSCVWARCCLTLRVIRNKNCVSQLAYPKHSHRLKSTLGKTHLIIRRPILSLFSSVIETKCSLQSVQQFSSSAGHTKFTYSRLTKLALALSVASVATGLYFFICDAQTVRQHKVFLGGAGRFIRSLLIGVSILVDYKWTLYDLDEESQEYADLIKTCHQRAADRILVGCLKNGGIYIKLGQGLVSMNHILPVEYTRTLVVLQDKALSRKPHEVEQLFLEDFGKKPLEMFASFDEKAIAAASLAQVHLATTHEGHKVAVKVQYIDLRDRFSGDIRTCEILLQLVGWVHPKFQFAWVLQDLKKTLKQELDFENEGRNGERCSKDLGHLKFVYVPKVYWDMTSKRVLTAEYIDGVKINNLEGIKNYGLSIKDVDQKLVKSFSDQIFLSGFVHADPHPGNVFVRKGRDGKAQLVLLDHGLYDNLQGEHRRALCQLYKAIIMKDEAAMIENSNKLGVKDSLILAIMIMQRPVRMKTQQLFDIKPPSREEWMVMTKEEKAVWREMFQEIHDRVLNVMRDMPSPLFWIFRNLNIIRAIIRDHGNTVDRYGIMARSAVKGCHQDDPANSGVLNVLKSWWSRCAFDYHIWRDNFTHKLFMFAAVTYLQLLQMVGRAPAMEEIQSFARVEEKRFDAL</sequence>
<reference evidence="3" key="1">
    <citation type="submission" date="2021-04" db="EMBL/GenBank/DDBJ databases">
        <authorList>
            <consortium name="Molecular Ecology Group"/>
        </authorList>
    </citation>
    <scope>NUCLEOTIDE SEQUENCE</scope>
</reference>
<protein>
    <recommendedName>
        <fullName evidence="2">ABC1 atypical kinase-like domain-containing protein</fullName>
    </recommendedName>
</protein>
<evidence type="ECO:0000313" key="4">
    <source>
        <dbReference type="Proteomes" id="UP000678393"/>
    </source>
</evidence>
<dbReference type="InterPro" id="IPR011009">
    <property type="entry name" value="Kinase-like_dom_sf"/>
</dbReference>